<name>A0A2R6WHC4_MARPO</name>
<dbReference type="Proteomes" id="UP000244005">
    <property type="component" value="Unassembled WGS sequence"/>
</dbReference>
<sequence length="75" mass="8458">MYLRAPSLKAKAYGFFLVRYKTWVLYRTRECSSGKNGASKDKNVENGSGGFLGHGLKAPARFQLLEFSIENRNPN</sequence>
<organism evidence="1 2">
    <name type="scientific">Marchantia polymorpha</name>
    <name type="common">Common liverwort</name>
    <name type="synonym">Marchantia aquatica</name>
    <dbReference type="NCBI Taxonomy" id="3197"/>
    <lineage>
        <taxon>Eukaryota</taxon>
        <taxon>Viridiplantae</taxon>
        <taxon>Streptophyta</taxon>
        <taxon>Embryophyta</taxon>
        <taxon>Marchantiophyta</taxon>
        <taxon>Marchantiopsida</taxon>
        <taxon>Marchantiidae</taxon>
        <taxon>Marchantiales</taxon>
        <taxon>Marchantiaceae</taxon>
        <taxon>Marchantia</taxon>
    </lineage>
</organism>
<evidence type="ECO:0000313" key="1">
    <source>
        <dbReference type="EMBL" id="PTQ33244.1"/>
    </source>
</evidence>
<dbReference type="AlphaFoldDB" id="A0A2R6WHC4"/>
<dbReference type="EMBL" id="KZ772763">
    <property type="protein sequence ID" value="PTQ33244.1"/>
    <property type="molecule type" value="Genomic_DNA"/>
</dbReference>
<keyword evidence="2" id="KW-1185">Reference proteome</keyword>
<reference evidence="2" key="1">
    <citation type="journal article" date="2017" name="Cell">
        <title>Insights into land plant evolution garnered from the Marchantia polymorpha genome.</title>
        <authorList>
            <person name="Bowman J.L."/>
            <person name="Kohchi T."/>
            <person name="Yamato K.T."/>
            <person name="Jenkins J."/>
            <person name="Shu S."/>
            <person name="Ishizaki K."/>
            <person name="Yamaoka S."/>
            <person name="Nishihama R."/>
            <person name="Nakamura Y."/>
            <person name="Berger F."/>
            <person name="Adam C."/>
            <person name="Aki S.S."/>
            <person name="Althoff F."/>
            <person name="Araki T."/>
            <person name="Arteaga-Vazquez M.A."/>
            <person name="Balasubrmanian S."/>
            <person name="Barry K."/>
            <person name="Bauer D."/>
            <person name="Boehm C.R."/>
            <person name="Briginshaw L."/>
            <person name="Caballero-Perez J."/>
            <person name="Catarino B."/>
            <person name="Chen F."/>
            <person name="Chiyoda S."/>
            <person name="Chovatia M."/>
            <person name="Davies K.M."/>
            <person name="Delmans M."/>
            <person name="Demura T."/>
            <person name="Dierschke T."/>
            <person name="Dolan L."/>
            <person name="Dorantes-Acosta A.E."/>
            <person name="Eklund D.M."/>
            <person name="Florent S.N."/>
            <person name="Flores-Sandoval E."/>
            <person name="Fujiyama A."/>
            <person name="Fukuzawa H."/>
            <person name="Galik B."/>
            <person name="Grimanelli D."/>
            <person name="Grimwood J."/>
            <person name="Grossniklaus U."/>
            <person name="Hamada T."/>
            <person name="Haseloff J."/>
            <person name="Hetherington A.J."/>
            <person name="Higo A."/>
            <person name="Hirakawa Y."/>
            <person name="Hundley H.N."/>
            <person name="Ikeda Y."/>
            <person name="Inoue K."/>
            <person name="Inoue S.I."/>
            <person name="Ishida S."/>
            <person name="Jia Q."/>
            <person name="Kakita M."/>
            <person name="Kanazawa T."/>
            <person name="Kawai Y."/>
            <person name="Kawashima T."/>
            <person name="Kennedy M."/>
            <person name="Kinose K."/>
            <person name="Kinoshita T."/>
            <person name="Kohara Y."/>
            <person name="Koide E."/>
            <person name="Komatsu K."/>
            <person name="Kopischke S."/>
            <person name="Kubo M."/>
            <person name="Kyozuka J."/>
            <person name="Lagercrantz U."/>
            <person name="Lin S.S."/>
            <person name="Lindquist E."/>
            <person name="Lipzen A.M."/>
            <person name="Lu C.W."/>
            <person name="De Luna E."/>
            <person name="Martienssen R.A."/>
            <person name="Minamino N."/>
            <person name="Mizutani M."/>
            <person name="Mizutani M."/>
            <person name="Mochizuki N."/>
            <person name="Monte I."/>
            <person name="Mosher R."/>
            <person name="Nagasaki H."/>
            <person name="Nakagami H."/>
            <person name="Naramoto S."/>
            <person name="Nishitani K."/>
            <person name="Ohtani M."/>
            <person name="Okamoto T."/>
            <person name="Okumura M."/>
            <person name="Phillips J."/>
            <person name="Pollak B."/>
            <person name="Reinders A."/>
            <person name="Rovekamp M."/>
            <person name="Sano R."/>
            <person name="Sawa S."/>
            <person name="Schmid M.W."/>
            <person name="Shirakawa M."/>
            <person name="Solano R."/>
            <person name="Spunde A."/>
            <person name="Suetsugu N."/>
            <person name="Sugano S."/>
            <person name="Sugiyama A."/>
            <person name="Sun R."/>
            <person name="Suzuki Y."/>
            <person name="Takenaka M."/>
            <person name="Takezawa D."/>
            <person name="Tomogane H."/>
            <person name="Tsuzuki M."/>
            <person name="Ueda T."/>
            <person name="Umeda M."/>
            <person name="Ward J.M."/>
            <person name="Watanabe Y."/>
            <person name="Yazaki K."/>
            <person name="Yokoyama R."/>
            <person name="Yoshitake Y."/>
            <person name="Yotsui I."/>
            <person name="Zachgo S."/>
            <person name="Schmutz J."/>
        </authorList>
    </citation>
    <scope>NUCLEOTIDE SEQUENCE [LARGE SCALE GENOMIC DNA]</scope>
    <source>
        <strain evidence="2">Tak-1</strain>
    </source>
</reference>
<dbReference type="Gramene" id="Mp6g20690.1">
    <property type="protein sequence ID" value="Mp6g20690.1.cds1"/>
    <property type="gene ID" value="Mp6g20690"/>
</dbReference>
<proteinExistence type="predicted"/>
<gene>
    <name evidence="1" type="ORF">MARPO_0091s0088</name>
</gene>
<evidence type="ECO:0000313" key="2">
    <source>
        <dbReference type="Proteomes" id="UP000244005"/>
    </source>
</evidence>
<accession>A0A2R6WHC4</accession>
<protein>
    <submittedName>
        <fullName evidence="1">Uncharacterized protein</fullName>
    </submittedName>
</protein>